<reference evidence="2 3" key="1">
    <citation type="submission" date="2021-01" db="EMBL/GenBank/DDBJ databases">
        <title>Genome public.</title>
        <authorList>
            <person name="Liu C."/>
            <person name="Sun Q."/>
        </authorList>
    </citation>
    <scope>NUCLEOTIDE SEQUENCE [LARGE SCALE GENOMIC DNA]</scope>
    <source>
        <strain evidence="2 3">YIM B02515</strain>
    </source>
</reference>
<evidence type="ECO:0008006" key="4">
    <source>
        <dbReference type="Google" id="ProtNLM"/>
    </source>
</evidence>
<evidence type="ECO:0000313" key="2">
    <source>
        <dbReference type="EMBL" id="MBL4934225.1"/>
    </source>
</evidence>
<organism evidence="2 3">
    <name type="scientific">Clostridium rhizosphaerae</name>
    <dbReference type="NCBI Taxonomy" id="2803861"/>
    <lineage>
        <taxon>Bacteria</taxon>
        <taxon>Bacillati</taxon>
        <taxon>Bacillota</taxon>
        <taxon>Clostridia</taxon>
        <taxon>Eubacteriales</taxon>
        <taxon>Clostridiaceae</taxon>
        <taxon>Clostridium</taxon>
    </lineage>
</organism>
<keyword evidence="1" id="KW-0472">Membrane</keyword>
<feature type="transmembrane region" description="Helical" evidence="1">
    <location>
        <begin position="51"/>
        <end position="71"/>
    </location>
</feature>
<keyword evidence="1" id="KW-1133">Transmembrane helix</keyword>
<name>A0ABS1T4H4_9CLOT</name>
<accession>A0ABS1T4H4</accession>
<feature type="transmembrane region" description="Helical" evidence="1">
    <location>
        <begin position="17"/>
        <end position="39"/>
    </location>
</feature>
<proteinExistence type="predicted"/>
<evidence type="ECO:0000313" key="3">
    <source>
        <dbReference type="Proteomes" id="UP000632377"/>
    </source>
</evidence>
<gene>
    <name evidence="2" type="ORF">JK636_00475</name>
</gene>
<dbReference type="Proteomes" id="UP000632377">
    <property type="component" value="Unassembled WGS sequence"/>
</dbReference>
<protein>
    <recommendedName>
        <fullName evidence="4">DUF997 family protein</fullName>
    </recommendedName>
</protein>
<evidence type="ECO:0000256" key="1">
    <source>
        <dbReference type="SAM" id="Phobius"/>
    </source>
</evidence>
<sequence>MDNNTNNKLLKNILKSALYTALIWVISMYGIYSIANLAFPNMSGEQSNTWVVLSFCIGIIFTIFYCTFTIIDEIKNVK</sequence>
<dbReference type="EMBL" id="JAESWC010000001">
    <property type="protein sequence ID" value="MBL4934225.1"/>
    <property type="molecule type" value="Genomic_DNA"/>
</dbReference>
<keyword evidence="1" id="KW-0812">Transmembrane</keyword>
<dbReference type="RefSeq" id="WP_202746876.1">
    <property type="nucleotide sequence ID" value="NZ_JAESWC010000001.1"/>
</dbReference>
<comment type="caution">
    <text evidence="2">The sequence shown here is derived from an EMBL/GenBank/DDBJ whole genome shotgun (WGS) entry which is preliminary data.</text>
</comment>
<keyword evidence="3" id="KW-1185">Reference proteome</keyword>